<proteinExistence type="predicted"/>
<keyword evidence="2" id="KW-1185">Reference proteome</keyword>
<protein>
    <submittedName>
        <fullName evidence="1">Uncharacterized protein</fullName>
    </submittedName>
</protein>
<dbReference type="Proteomes" id="UP001062846">
    <property type="component" value="Chromosome 8"/>
</dbReference>
<accession>A0ACC0MUJ4</accession>
<reference evidence="1" key="1">
    <citation type="submission" date="2022-02" db="EMBL/GenBank/DDBJ databases">
        <title>Plant Genome Project.</title>
        <authorList>
            <person name="Zhang R.-G."/>
        </authorList>
    </citation>
    <scope>NUCLEOTIDE SEQUENCE</scope>
    <source>
        <strain evidence="1">AT1</strain>
    </source>
</reference>
<organism evidence="1 2">
    <name type="scientific">Rhododendron molle</name>
    <name type="common">Chinese azalea</name>
    <name type="synonym">Azalea mollis</name>
    <dbReference type="NCBI Taxonomy" id="49168"/>
    <lineage>
        <taxon>Eukaryota</taxon>
        <taxon>Viridiplantae</taxon>
        <taxon>Streptophyta</taxon>
        <taxon>Embryophyta</taxon>
        <taxon>Tracheophyta</taxon>
        <taxon>Spermatophyta</taxon>
        <taxon>Magnoliopsida</taxon>
        <taxon>eudicotyledons</taxon>
        <taxon>Gunneridae</taxon>
        <taxon>Pentapetalae</taxon>
        <taxon>asterids</taxon>
        <taxon>Ericales</taxon>
        <taxon>Ericaceae</taxon>
        <taxon>Ericoideae</taxon>
        <taxon>Rhodoreae</taxon>
        <taxon>Rhododendron</taxon>
    </lineage>
</organism>
<sequence>MAVYRSSRLEFEFERFLSRCPKLASVPRLSSLLKEGHSLTEEEVINSVAEIFLNPNYTIPLLGCFRFIAQKIVERAVALLRLVPDLTSNSDVPMVESEENEILRETGNLEVVVGVIDVYIRSGRTLVLHELACLAFCRALDLAPFLLGSVLSYFKFAPPPFERTMGRKSISELSVKTGTQYLLNVIRASYRLLLARPEVFATLWDWSCFLDLVPQSADLDPGGDAELYKNVSDMKWCGIQILSVVLKISDRATCNIGLGPEEAFACLLRFASTCFLARMQFHSLKLCCVQEYVEDLLREVYLGSPLPFPFHQQMPSQILDPNWQEVCQDVSLEKAGWYLEPLSHEASPSADGNNNISRENKLWTSAPAFAAPSSSLFPEIEPSHGNRRLASRTVTSDRHAFFLTSTMKKSFEMVQLAVDQKWPVLLYGPPGAGKTKLINKLSSDSGSQVPISLDLEVYVVTYRVYSPYIEVLSIHMDEQIDGKTLIGSYVCSEKPGEFRWQPGSLTQAIINGIWVVFEDIDKAPSDVQSILLPLLEGATSFLTGHGEVVRVADGFRLFATVSCSKFDTSHATEDCSFFIIFISRCTVGQSALGALWRRVMIGTLSSDDLISIVKARYPDLEPLAERLIETFDRVNQLTRCQFGISASSSSLSRFSLRDLMKWCKRIDALGFSIGGDGLSTYVCSCIYKEV</sequence>
<gene>
    <name evidence="1" type="ORF">RHMOL_Rhmol08G0312700</name>
</gene>
<dbReference type="EMBL" id="CM046395">
    <property type="protein sequence ID" value="KAI8544655.1"/>
    <property type="molecule type" value="Genomic_DNA"/>
</dbReference>
<name>A0ACC0MUJ4_RHOML</name>
<evidence type="ECO:0000313" key="2">
    <source>
        <dbReference type="Proteomes" id="UP001062846"/>
    </source>
</evidence>
<evidence type="ECO:0000313" key="1">
    <source>
        <dbReference type="EMBL" id="KAI8544655.1"/>
    </source>
</evidence>
<comment type="caution">
    <text evidence="1">The sequence shown here is derived from an EMBL/GenBank/DDBJ whole genome shotgun (WGS) entry which is preliminary data.</text>
</comment>